<reference evidence="1" key="1">
    <citation type="submission" date="2023-10" db="EMBL/GenBank/DDBJ databases">
        <authorList>
            <person name="Rodriguez Cubillos JULIANA M."/>
            <person name="De Vega J."/>
        </authorList>
    </citation>
    <scope>NUCLEOTIDE SEQUENCE</scope>
</reference>
<evidence type="ECO:0000313" key="2">
    <source>
        <dbReference type="Proteomes" id="UP001177021"/>
    </source>
</evidence>
<comment type="caution">
    <text evidence="1">The sequence shown here is derived from an EMBL/GenBank/DDBJ whole genome shotgun (WGS) entry which is preliminary data.</text>
</comment>
<accession>A0ACB0LYS2</accession>
<name>A0ACB0LYS2_TRIPR</name>
<organism evidence="1 2">
    <name type="scientific">Trifolium pratense</name>
    <name type="common">Red clover</name>
    <dbReference type="NCBI Taxonomy" id="57577"/>
    <lineage>
        <taxon>Eukaryota</taxon>
        <taxon>Viridiplantae</taxon>
        <taxon>Streptophyta</taxon>
        <taxon>Embryophyta</taxon>
        <taxon>Tracheophyta</taxon>
        <taxon>Spermatophyta</taxon>
        <taxon>Magnoliopsida</taxon>
        <taxon>eudicotyledons</taxon>
        <taxon>Gunneridae</taxon>
        <taxon>Pentapetalae</taxon>
        <taxon>rosids</taxon>
        <taxon>fabids</taxon>
        <taxon>Fabales</taxon>
        <taxon>Fabaceae</taxon>
        <taxon>Papilionoideae</taxon>
        <taxon>50 kb inversion clade</taxon>
        <taxon>NPAAA clade</taxon>
        <taxon>Hologalegina</taxon>
        <taxon>IRL clade</taxon>
        <taxon>Trifolieae</taxon>
        <taxon>Trifolium</taxon>
    </lineage>
</organism>
<dbReference type="Proteomes" id="UP001177021">
    <property type="component" value="Unassembled WGS sequence"/>
</dbReference>
<keyword evidence="2" id="KW-1185">Reference proteome</keyword>
<gene>
    <name evidence="1" type="ORF">MILVUS5_LOCUS35929</name>
</gene>
<dbReference type="EMBL" id="CASHSV030000615">
    <property type="protein sequence ID" value="CAJ2672272.1"/>
    <property type="molecule type" value="Genomic_DNA"/>
</dbReference>
<protein>
    <submittedName>
        <fullName evidence="1">Uncharacterized protein</fullName>
    </submittedName>
</protein>
<sequence length="90" mass="10324">MDAGWFYQICTRCASRINFIAGQLYCDKCKMPRTTVPRLAPNVHPKLISLEASFTVKNAGCQELLYLGFQEELHKTCLMQHFADKGWILI</sequence>
<proteinExistence type="predicted"/>
<evidence type="ECO:0000313" key="1">
    <source>
        <dbReference type="EMBL" id="CAJ2672272.1"/>
    </source>
</evidence>